<dbReference type="Pfam" id="PF13401">
    <property type="entry name" value="AAA_22"/>
    <property type="match status" value="1"/>
</dbReference>
<dbReference type="InterPro" id="IPR049945">
    <property type="entry name" value="AAA_22"/>
</dbReference>
<keyword evidence="1" id="KW-0472">Membrane</keyword>
<dbReference type="EMBL" id="CAADRM010000150">
    <property type="protein sequence ID" value="VFU18375.1"/>
    <property type="molecule type" value="Genomic_DNA"/>
</dbReference>
<dbReference type="InterPro" id="IPR027417">
    <property type="entry name" value="P-loop_NTPase"/>
</dbReference>
<sequence length="501" mass="56103">MFEDFFGLIENPFNLTPDPKYLFLSEVHKEALSHLQYGIDQRKGFVLITGEVGTGKTTLCRSLLASLPGKTRTALILNPSLSDVELLQAINQDFGISSSSTSRKELLDDLYDFLIQVFIQGENAVLIIDECQNLTPGVLEQIRLLSNLETEKEKLLQIVMIGQPELAQMLQSPGLRQINDRIVLRYHLWPLSRRETRDYLRHRMEVAGAARSDVFTLGAQRLIHQYSQGLPRRVNAIAERSLLIAYLKGKRRVTRSIAAEAREELKGNYGEPAGRKSLLVPVFAVTAVAAVIAIVWPSIFSELSEYMAPTIVATDHEVPKADDGEEIIPLSPDQYVIPDYVEALEILTTVKDGLAGPETLNLHPDPGRLKFIIRPSIASVEKGYVVLVYATDDFVRVLGRNRALVEIPMGEFRSLYKWNIILTYAKGPDDEFYTRGDSGYGVERIQHILAAMGYPVEQDGFYDITTAAAVERMQEDFGLKRDGVAGEETLVVFDMVEKGMQ</sequence>
<dbReference type="SUPFAM" id="SSF52540">
    <property type="entry name" value="P-loop containing nucleoside triphosphate hydrolases"/>
    <property type="match status" value="1"/>
</dbReference>
<feature type="transmembrane region" description="Helical" evidence="1">
    <location>
        <begin position="278"/>
        <end position="299"/>
    </location>
</feature>
<accession>A0A485M4X7</accession>
<keyword evidence="3" id="KW-0132">Cell division</keyword>
<dbReference type="Gene3D" id="3.40.50.300">
    <property type="entry name" value="P-loop containing nucleotide triphosphate hydrolases"/>
    <property type="match status" value="1"/>
</dbReference>
<dbReference type="SUPFAM" id="SSF47090">
    <property type="entry name" value="PGBD-like"/>
    <property type="match status" value="1"/>
</dbReference>
<evidence type="ECO:0000313" key="3">
    <source>
        <dbReference type="EMBL" id="VFU18375.1"/>
    </source>
</evidence>
<reference evidence="3" key="1">
    <citation type="submission" date="2019-03" db="EMBL/GenBank/DDBJ databases">
        <authorList>
            <person name="Hao L."/>
        </authorList>
    </citation>
    <scope>NUCLEOTIDE SEQUENCE</scope>
</reference>
<evidence type="ECO:0000256" key="1">
    <source>
        <dbReference type="SAM" id="Phobius"/>
    </source>
</evidence>
<dbReference type="GO" id="GO:0016887">
    <property type="term" value="F:ATP hydrolysis activity"/>
    <property type="evidence" value="ECO:0007669"/>
    <property type="project" value="InterPro"/>
</dbReference>
<dbReference type="PANTHER" id="PTHR35894:SF1">
    <property type="entry name" value="PHOSPHORIBULOKINASE _ URIDINE KINASE FAMILY"/>
    <property type="match status" value="1"/>
</dbReference>
<dbReference type="Gene3D" id="1.10.101.10">
    <property type="entry name" value="PGBD-like superfamily/PGBD"/>
    <property type="match status" value="1"/>
</dbReference>
<keyword evidence="1" id="KW-0812">Transmembrane</keyword>
<dbReference type="InterPro" id="IPR002477">
    <property type="entry name" value="Peptidoglycan-bd-like"/>
</dbReference>
<dbReference type="CDD" id="cd00009">
    <property type="entry name" value="AAA"/>
    <property type="match status" value="1"/>
</dbReference>
<protein>
    <submittedName>
        <fullName evidence="3">Cell division control protein 6</fullName>
    </submittedName>
</protein>
<dbReference type="InterPro" id="IPR003593">
    <property type="entry name" value="AAA+_ATPase"/>
</dbReference>
<dbReference type="Pfam" id="PF01471">
    <property type="entry name" value="PG_binding_1"/>
    <property type="match status" value="1"/>
</dbReference>
<name>A0A485M4X7_9ZZZZ</name>
<dbReference type="InterPro" id="IPR036366">
    <property type="entry name" value="PGBDSf"/>
</dbReference>
<dbReference type="GO" id="GO:0051301">
    <property type="term" value="P:cell division"/>
    <property type="evidence" value="ECO:0007669"/>
    <property type="project" value="UniProtKB-KW"/>
</dbReference>
<keyword evidence="1" id="KW-1133">Transmembrane helix</keyword>
<dbReference type="SMART" id="SM00382">
    <property type="entry name" value="AAA"/>
    <property type="match status" value="1"/>
</dbReference>
<evidence type="ECO:0000259" key="2">
    <source>
        <dbReference type="SMART" id="SM00382"/>
    </source>
</evidence>
<feature type="domain" description="AAA+ ATPase" evidence="2">
    <location>
        <begin position="42"/>
        <end position="194"/>
    </location>
</feature>
<dbReference type="InterPro" id="IPR052026">
    <property type="entry name" value="ExeA_AAA_ATPase_DNA-bind"/>
</dbReference>
<keyword evidence="3" id="KW-0131">Cell cycle</keyword>
<dbReference type="AlphaFoldDB" id="A0A485M4X7"/>
<dbReference type="PANTHER" id="PTHR35894">
    <property type="entry name" value="GENERAL SECRETION PATHWAY PROTEIN A-RELATED"/>
    <property type="match status" value="1"/>
</dbReference>
<organism evidence="3">
    <name type="scientific">anaerobic digester metagenome</name>
    <dbReference type="NCBI Taxonomy" id="1263854"/>
    <lineage>
        <taxon>unclassified sequences</taxon>
        <taxon>metagenomes</taxon>
        <taxon>ecological metagenomes</taxon>
    </lineage>
</organism>
<dbReference type="InterPro" id="IPR036365">
    <property type="entry name" value="PGBD-like_sf"/>
</dbReference>
<gene>
    <name evidence="3" type="ORF">SCFA_820008</name>
</gene>
<proteinExistence type="predicted"/>